<evidence type="ECO:0000256" key="2">
    <source>
        <dbReference type="ARBA" id="ARBA00009405"/>
    </source>
</evidence>
<evidence type="ECO:0000256" key="7">
    <source>
        <dbReference type="SAM" id="MobiDB-lite"/>
    </source>
</evidence>
<dbReference type="PANTHER" id="PTHR42738">
    <property type="entry name" value="HYDROXYMETHYLGLUTARYL-COA LYASE"/>
    <property type="match status" value="1"/>
</dbReference>
<dbReference type="InterPro" id="IPR000891">
    <property type="entry name" value="PYR_CT"/>
</dbReference>
<organism evidence="9">
    <name type="scientific">Wollemia nobilis</name>
    <dbReference type="NCBI Taxonomy" id="56998"/>
    <lineage>
        <taxon>Eukaryota</taxon>
        <taxon>Viridiplantae</taxon>
        <taxon>Streptophyta</taxon>
        <taxon>Embryophyta</taxon>
        <taxon>Tracheophyta</taxon>
        <taxon>Spermatophyta</taxon>
        <taxon>Pinopsida</taxon>
        <taxon>Pinidae</taxon>
        <taxon>Conifers II</taxon>
        <taxon>Araucariales</taxon>
        <taxon>Araucariaceae</taxon>
        <taxon>Wollemia</taxon>
    </lineage>
</organism>
<evidence type="ECO:0000313" key="9">
    <source>
        <dbReference type="EMBL" id="JAG86342.1"/>
    </source>
</evidence>
<evidence type="ECO:0000259" key="8">
    <source>
        <dbReference type="PROSITE" id="PS50991"/>
    </source>
</evidence>
<keyword evidence="4" id="KW-0479">Metal-binding</keyword>
<dbReference type="UniPathway" id="UPA00896">
    <property type="reaction ID" value="UER00863"/>
</dbReference>
<dbReference type="PANTHER" id="PTHR42738:SF7">
    <property type="entry name" value="HYDROXYMETHYLGLUTARYL-COA LYASE"/>
    <property type="match status" value="1"/>
</dbReference>
<dbReference type="GO" id="GO:0046951">
    <property type="term" value="P:ketone body biosynthetic process"/>
    <property type="evidence" value="ECO:0007669"/>
    <property type="project" value="TreeGrafter"/>
</dbReference>
<comment type="similarity">
    <text evidence="2">Belongs to the HMG-CoA lyase family.</text>
</comment>
<dbReference type="Pfam" id="PF00682">
    <property type="entry name" value="HMGL-like"/>
    <property type="match status" value="1"/>
</dbReference>
<comment type="catalytic activity">
    <reaction evidence="6">
        <text>(3S)-3-hydroxy-3-methylglutaryl-CoA = acetoacetate + acetyl-CoA</text>
        <dbReference type="Rhea" id="RHEA:24404"/>
        <dbReference type="ChEBI" id="CHEBI:13705"/>
        <dbReference type="ChEBI" id="CHEBI:43074"/>
        <dbReference type="ChEBI" id="CHEBI:57288"/>
        <dbReference type="EC" id="4.1.3.4"/>
    </reaction>
</comment>
<reference evidence="9" key="1">
    <citation type="submission" date="2015-02" db="EMBL/GenBank/DDBJ databases">
        <title>A transcriptome of Wollemia nobilis - a relic of Gondwana.</title>
        <authorList>
            <person name="Chia J.Y."/>
            <person name="Leong Y.S."/>
            <person name="Abdul Karim S."/>
            <person name="Wan Azmi N."/>
            <person name="Hercus R."/>
            <person name="Croft L."/>
        </authorList>
    </citation>
    <scope>NUCLEOTIDE SEQUENCE</scope>
    <source>
        <strain evidence="9">MaeBrown</strain>
        <tissue evidence="9">Leaf</tissue>
    </source>
</reference>
<evidence type="ECO:0000256" key="5">
    <source>
        <dbReference type="ARBA" id="ARBA00023239"/>
    </source>
</evidence>
<accession>A0A0C9S322</accession>
<dbReference type="GO" id="GO:0006552">
    <property type="term" value="P:L-leucine catabolic process"/>
    <property type="evidence" value="ECO:0007669"/>
    <property type="project" value="TreeGrafter"/>
</dbReference>
<protein>
    <recommendedName>
        <fullName evidence="3">hydroxymethylglutaryl-CoA lyase</fullName>
        <ecNumber evidence="3">4.1.3.4</ecNumber>
    </recommendedName>
</protein>
<dbReference type="InterPro" id="IPR013785">
    <property type="entry name" value="Aldolase_TIM"/>
</dbReference>
<dbReference type="GO" id="GO:0004419">
    <property type="term" value="F:hydroxymethylglutaryl-CoA lyase activity"/>
    <property type="evidence" value="ECO:0007669"/>
    <property type="project" value="UniProtKB-EC"/>
</dbReference>
<name>A0A0C9S322_9CONI</name>
<dbReference type="CDD" id="cd07938">
    <property type="entry name" value="DRE_TIM_HMGL"/>
    <property type="match status" value="1"/>
</dbReference>
<dbReference type="EC" id="4.1.3.4" evidence="3"/>
<evidence type="ECO:0000256" key="4">
    <source>
        <dbReference type="ARBA" id="ARBA00022723"/>
    </source>
</evidence>
<dbReference type="Gene3D" id="3.20.20.70">
    <property type="entry name" value="Aldolase class I"/>
    <property type="match status" value="1"/>
</dbReference>
<dbReference type="FunFam" id="3.20.20.70:FF:000038">
    <property type="entry name" value="Hydroxymethylglutaryl-CoA lyase, mitochondrial"/>
    <property type="match status" value="1"/>
</dbReference>
<dbReference type="EMBL" id="GCHU01015775">
    <property type="protein sequence ID" value="JAG86342.1"/>
    <property type="molecule type" value="Transcribed_RNA"/>
</dbReference>
<evidence type="ECO:0000256" key="1">
    <source>
        <dbReference type="ARBA" id="ARBA00005143"/>
    </source>
</evidence>
<keyword evidence="5" id="KW-0456">Lyase</keyword>
<evidence type="ECO:0000256" key="6">
    <source>
        <dbReference type="ARBA" id="ARBA00049877"/>
    </source>
</evidence>
<dbReference type="PROSITE" id="PS50991">
    <property type="entry name" value="PYR_CT"/>
    <property type="match status" value="1"/>
</dbReference>
<dbReference type="AlphaFoldDB" id="A0A0C9S322"/>
<comment type="pathway">
    <text evidence="1">Metabolic intermediate metabolism; (S)-3-hydroxy-3-methylglutaryl-CoA degradation; acetoacetate from (S)-3-hydroxy-3-methylglutaryl-CoA: step 1/1.</text>
</comment>
<feature type="compositionally biased region" description="Basic and acidic residues" evidence="7">
    <location>
        <begin position="77"/>
        <end position="89"/>
    </location>
</feature>
<feature type="domain" description="Pyruvate carboxyltransferase" evidence="8">
    <location>
        <begin position="132"/>
        <end position="399"/>
    </location>
</feature>
<dbReference type="NCBIfam" id="NF004283">
    <property type="entry name" value="PRK05692.1"/>
    <property type="match status" value="1"/>
</dbReference>
<dbReference type="GO" id="GO:0046872">
    <property type="term" value="F:metal ion binding"/>
    <property type="evidence" value="ECO:0007669"/>
    <property type="project" value="UniProtKB-KW"/>
</dbReference>
<feature type="region of interest" description="Disordered" evidence="7">
    <location>
        <begin position="75"/>
        <end position="98"/>
    </location>
</feature>
<dbReference type="SUPFAM" id="SSF51569">
    <property type="entry name" value="Aldolase"/>
    <property type="match status" value="1"/>
</dbReference>
<evidence type="ECO:0000256" key="3">
    <source>
        <dbReference type="ARBA" id="ARBA00012910"/>
    </source>
</evidence>
<sequence length="426" mass="45772">MSSLEEPLGLDRLLKLNEGGRFTRLSSSNCKPRFDENDSGCCLAEERCCSSSDSYIDEYPRGSISWRKEAWGSFKSDSSHRRSCSHDTRSQITSNGRHDSWNITEHHYSSTSNGTKMTPMVDKILRGIPKFVKIVEVGPRDGLQNEKNTVPTSVKVELIQRLADAGLQVVEATSFVSPKWVPQLADAKDVMAAVKKLAGVQLPVLTPNLRGFNDAIAAGAKEIAIFASASESFSKSNINCTIEESLCRYRDVMIAANRISIPVRGYVSCVVGCPVEGPISPSKVAYMARELYNMGCYEISLGDTIGVGTPGTIIPMLEAVMAVVPAEKLAVHFHDTYGQSLANILISLQMGICVVDSSISGLGGCPYAKGATGNVATEDVVYLLHGLGVKTNVDLGKLLLAGDFISKKIGRQSGSKAAIALSKSAI</sequence>
<proteinExistence type="inferred from homology"/>
<dbReference type="InterPro" id="IPR043594">
    <property type="entry name" value="HMGL"/>
</dbReference>